<keyword evidence="3" id="KW-0255">Endonuclease</keyword>
<keyword evidence="3" id="KW-0540">Nuclease</keyword>
<evidence type="ECO:0000259" key="2">
    <source>
        <dbReference type="Pfam" id="PF03372"/>
    </source>
</evidence>
<name>A0ABW7YRI8_9ACTN</name>
<evidence type="ECO:0000313" key="3">
    <source>
        <dbReference type="EMBL" id="MFI6498519.1"/>
    </source>
</evidence>
<evidence type="ECO:0000313" key="4">
    <source>
        <dbReference type="Proteomes" id="UP001612741"/>
    </source>
</evidence>
<proteinExistence type="predicted"/>
<dbReference type="InterPro" id="IPR051916">
    <property type="entry name" value="GPI-anchor_lipid_remodeler"/>
</dbReference>
<organism evidence="3 4">
    <name type="scientific">Nonomuraea typhae</name>
    <dbReference type="NCBI Taxonomy" id="2603600"/>
    <lineage>
        <taxon>Bacteria</taxon>
        <taxon>Bacillati</taxon>
        <taxon>Actinomycetota</taxon>
        <taxon>Actinomycetes</taxon>
        <taxon>Streptosporangiales</taxon>
        <taxon>Streptosporangiaceae</taxon>
        <taxon>Nonomuraea</taxon>
    </lineage>
</organism>
<dbReference type="InterPro" id="IPR036691">
    <property type="entry name" value="Endo/exonu/phosph_ase_sf"/>
</dbReference>
<dbReference type="GO" id="GO:0004519">
    <property type="term" value="F:endonuclease activity"/>
    <property type="evidence" value="ECO:0007669"/>
    <property type="project" value="UniProtKB-KW"/>
</dbReference>
<keyword evidence="4" id="KW-1185">Reference proteome</keyword>
<feature type="transmembrane region" description="Helical" evidence="1">
    <location>
        <begin position="266"/>
        <end position="284"/>
    </location>
</feature>
<feature type="transmembrane region" description="Helical" evidence="1">
    <location>
        <begin position="232"/>
        <end position="254"/>
    </location>
</feature>
<dbReference type="RefSeq" id="WP_397081761.1">
    <property type="nucleotide sequence ID" value="NZ_JBITGY010000003.1"/>
</dbReference>
<feature type="transmembrane region" description="Helical" evidence="1">
    <location>
        <begin position="169"/>
        <end position="190"/>
    </location>
</feature>
<feature type="transmembrane region" description="Helical" evidence="1">
    <location>
        <begin position="42"/>
        <end position="59"/>
    </location>
</feature>
<dbReference type="SUPFAM" id="SSF56219">
    <property type="entry name" value="DNase I-like"/>
    <property type="match status" value="1"/>
</dbReference>
<protein>
    <submittedName>
        <fullName evidence="3">Endonuclease/exonuclease/phosphatase family protein</fullName>
    </submittedName>
</protein>
<evidence type="ECO:0000256" key="1">
    <source>
        <dbReference type="SAM" id="Phobius"/>
    </source>
</evidence>
<dbReference type="Proteomes" id="UP001612741">
    <property type="component" value="Unassembled WGS sequence"/>
</dbReference>
<feature type="domain" description="Endonuclease/exonuclease/phosphatase" evidence="2">
    <location>
        <begin position="363"/>
        <end position="573"/>
    </location>
</feature>
<gene>
    <name evidence="3" type="ORF">ACIBG2_14085</name>
</gene>
<feature type="transmembrane region" description="Helical" evidence="1">
    <location>
        <begin position="296"/>
        <end position="314"/>
    </location>
</feature>
<feature type="transmembrane region" description="Helical" evidence="1">
    <location>
        <begin position="86"/>
        <end position="105"/>
    </location>
</feature>
<feature type="transmembrane region" description="Helical" evidence="1">
    <location>
        <begin position="202"/>
        <end position="220"/>
    </location>
</feature>
<dbReference type="Pfam" id="PF03372">
    <property type="entry name" value="Exo_endo_phos"/>
    <property type="match status" value="1"/>
</dbReference>
<keyword evidence="1" id="KW-0812">Transmembrane</keyword>
<keyword evidence="1" id="KW-0472">Membrane</keyword>
<keyword evidence="3" id="KW-0378">Hydrolase</keyword>
<comment type="caution">
    <text evidence="3">The sequence shown here is derived from an EMBL/GenBank/DDBJ whole genome shotgun (WGS) entry which is preliminary data.</text>
</comment>
<dbReference type="PANTHER" id="PTHR14859">
    <property type="entry name" value="CALCOFLUOR WHITE HYPERSENSITIVE PROTEIN PRECURSOR"/>
    <property type="match status" value="1"/>
</dbReference>
<accession>A0ABW7YRI8</accession>
<reference evidence="3 4" key="1">
    <citation type="submission" date="2024-10" db="EMBL/GenBank/DDBJ databases">
        <title>The Natural Products Discovery Center: Release of the First 8490 Sequenced Strains for Exploring Actinobacteria Biosynthetic Diversity.</title>
        <authorList>
            <person name="Kalkreuter E."/>
            <person name="Kautsar S.A."/>
            <person name="Yang D."/>
            <person name="Bader C.D."/>
            <person name="Teijaro C.N."/>
            <person name="Fluegel L."/>
            <person name="Davis C.M."/>
            <person name="Simpson J.R."/>
            <person name="Lauterbach L."/>
            <person name="Steele A.D."/>
            <person name="Gui C."/>
            <person name="Meng S."/>
            <person name="Li G."/>
            <person name="Viehrig K."/>
            <person name="Ye F."/>
            <person name="Su P."/>
            <person name="Kiefer A.F."/>
            <person name="Nichols A."/>
            <person name="Cepeda A.J."/>
            <person name="Yan W."/>
            <person name="Fan B."/>
            <person name="Jiang Y."/>
            <person name="Adhikari A."/>
            <person name="Zheng C.-J."/>
            <person name="Schuster L."/>
            <person name="Cowan T.M."/>
            <person name="Smanski M.J."/>
            <person name="Chevrette M.G."/>
            <person name="De Carvalho L.P.S."/>
            <person name="Shen B."/>
        </authorList>
    </citation>
    <scope>NUCLEOTIDE SEQUENCE [LARGE SCALE GENOMIC DNA]</scope>
    <source>
        <strain evidence="3 4">NPDC050545</strain>
    </source>
</reference>
<dbReference type="InterPro" id="IPR005135">
    <property type="entry name" value="Endo/exonuclease/phosphatase"/>
</dbReference>
<dbReference type="PANTHER" id="PTHR14859:SF1">
    <property type="entry name" value="PGAP2-INTERACTING PROTEIN"/>
    <property type="match status" value="1"/>
</dbReference>
<dbReference type="Gene3D" id="3.60.10.10">
    <property type="entry name" value="Endonuclease/exonuclease/phosphatase"/>
    <property type="match status" value="1"/>
</dbReference>
<sequence length="587" mass="61898">MSIPRGPLLLALGVTLFFDVLRVFLPSLITLFGRAGETPPELMGLYAAAWFVLPFLAVLLRPRWALLGGAVLLVVARLLLQAGVGQLYVASAGVTAALVFLYGCARTMPRDWVAPGVMGGLALSFTAHFLLDGVDLVWRDGPLPWLAGVAACAAFLALTWLYRPAPGDLAPWSVWLLAGPVMLLTGMSATSQRPSGSPELEWLFTVPVVMALVCAPYLATRPPRSAWSAIGFAVLLPAGFLHPVFVVIGASALLAVPGGSARRPGAAMLSGGLIFFAGLFLYYAAYDMNLGFPNALVQAAVAVTIAGVSLSGYFRNPPPSYALGAIWPVLAVAAALALLVSATTFRTAPATSAEQGSTLRLIAYNIRMGFGLDGRLSLDRIAAWAAAQRPDVVLLSEVDRGWLLNGGHDGLSRIARGLGMRYVFAPAADPLWGDAILTNLPTKSLNSTQLGRHAYPTGAQAQTMIVEVGGRDLAIVNTHLQAPTGQAPEVAELARKLIAQDHPVVLAGDLNIRPGDPEMRVLERAGLSDPLIAEGDPPTSPADAPKERIDHVLTSANVTLDAVAVPRLPYSDHLPVVADLRITDASR</sequence>
<dbReference type="EMBL" id="JBITGY010000003">
    <property type="protein sequence ID" value="MFI6498519.1"/>
    <property type="molecule type" value="Genomic_DNA"/>
</dbReference>
<feature type="transmembrane region" description="Helical" evidence="1">
    <location>
        <begin position="143"/>
        <end position="162"/>
    </location>
</feature>
<feature type="transmembrane region" description="Helical" evidence="1">
    <location>
        <begin position="320"/>
        <end position="340"/>
    </location>
</feature>
<feature type="transmembrane region" description="Helical" evidence="1">
    <location>
        <begin position="112"/>
        <end position="131"/>
    </location>
</feature>
<feature type="transmembrane region" description="Helical" evidence="1">
    <location>
        <begin position="64"/>
        <end position="80"/>
    </location>
</feature>
<keyword evidence="1" id="KW-1133">Transmembrane helix</keyword>